<reference evidence="2" key="1">
    <citation type="submission" date="2016-10" db="EMBL/GenBank/DDBJ databases">
        <authorList>
            <person name="Benchimol M."/>
            <person name="Almeida L.G."/>
            <person name="Vasconcelos A.T."/>
            <person name="Perreira-Neves A."/>
            <person name="Rosa I.A."/>
            <person name="Tasca T."/>
            <person name="Bogo M.R."/>
            <person name="de Souza W."/>
        </authorList>
    </citation>
    <scope>NUCLEOTIDE SEQUENCE [LARGE SCALE GENOMIC DNA]</scope>
    <source>
        <strain evidence="2">K</strain>
    </source>
</reference>
<dbReference type="PANTHER" id="PTHR33875:SF2">
    <property type="entry name" value="ACR183CP"/>
    <property type="match status" value="1"/>
</dbReference>
<comment type="caution">
    <text evidence="2">The sequence shown here is derived from an EMBL/GenBank/DDBJ whole genome shotgun (WGS) entry which is preliminary data.</text>
</comment>
<organism evidence="2 3">
    <name type="scientific">Tritrichomonas foetus</name>
    <dbReference type="NCBI Taxonomy" id="1144522"/>
    <lineage>
        <taxon>Eukaryota</taxon>
        <taxon>Metamonada</taxon>
        <taxon>Parabasalia</taxon>
        <taxon>Tritrichomonadida</taxon>
        <taxon>Tritrichomonadidae</taxon>
        <taxon>Tritrichomonas</taxon>
    </lineage>
</organism>
<protein>
    <recommendedName>
        <fullName evidence="1">Thioredoxin-like fold domain-containing protein</fullName>
    </recommendedName>
</protein>
<dbReference type="CDD" id="cd02972">
    <property type="entry name" value="DsbA_family"/>
    <property type="match status" value="1"/>
</dbReference>
<sequence>MSFSATAQCTMPIPKSRLGLTWGPLTAPVHISIFVDPLCPDCMPAWQTIDALIKKYGDKICVTAYMLALPFHTWSFTIQRTITALKEIDLEKAKLVFHDLFTKSQSSLNSASLAGKSEAQAVEHIIRHASTVSGVAYEQIKEKYDLDSVFFNSRVEFKYAGQMGITGTPNFFINGAKTAINEKATVENWSSVLDPLF</sequence>
<accession>A0A1J4JSI6</accession>
<dbReference type="RefSeq" id="XP_068354520.1">
    <property type="nucleotide sequence ID" value="XM_068493802.1"/>
</dbReference>
<dbReference type="SUPFAM" id="SSF52833">
    <property type="entry name" value="Thioredoxin-like"/>
    <property type="match status" value="1"/>
</dbReference>
<feature type="domain" description="Thioredoxin-like fold" evidence="1">
    <location>
        <begin position="20"/>
        <end position="194"/>
    </location>
</feature>
<dbReference type="GeneID" id="94828506"/>
<dbReference type="AlphaFoldDB" id="A0A1J4JSI6"/>
<evidence type="ECO:0000259" key="1">
    <source>
        <dbReference type="Pfam" id="PF13462"/>
    </source>
</evidence>
<dbReference type="Proteomes" id="UP000179807">
    <property type="component" value="Unassembled WGS sequence"/>
</dbReference>
<proteinExistence type="predicted"/>
<gene>
    <name evidence="2" type="ORF">TRFO_07639</name>
</gene>
<dbReference type="InterPro" id="IPR036249">
    <property type="entry name" value="Thioredoxin-like_sf"/>
</dbReference>
<name>A0A1J4JSI6_9EUKA</name>
<dbReference type="VEuPathDB" id="TrichDB:TRFO_07639"/>
<dbReference type="OrthoDB" id="37297at2759"/>
<evidence type="ECO:0000313" key="3">
    <source>
        <dbReference type="Proteomes" id="UP000179807"/>
    </source>
</evidence>
<dbReference type="Gene3D" id="3.40.30.10">
    <property type="entry name" value="Glutaredoxin"/>
    <property type="match status" value="1"/>
</dbReference>
<dbReference type="Pfam" id="PF13462">
    <property type="entry name" value="Thioredoxin_4"/>
    <property type="match status" value="1"/>
</dbReference>
<evidence type="ECO:0000313" key="2">
    <source>
        <dbReference type="EMBL" id="OHT01384.1"/>
    </source>
</evidence>
<dbReference type="PANTHER" id="PTHR33875">
    <property type="entry name" value="OS09G0542200 PROTEIN"/>
    <property type="match status" value="1"/>
</dbReference>
<keyword evidence="3" id="KW-1185">Reference proteome</keyword>
<dbReference type="EMBL" id="MLAK01000915">
    <property type="protein sequence ID" value="OHT01384.1"/>
    <property type="molecule type" value="Genomic_DNA"/>
</dbReference>
<dbReference type="InterPro" id="IPR012336">
    <property type="entry name" value="Thioredoxin-like_fold"/>
</dbReference>